<dbReference type="AlphaFoldDB" id="A0A4R5CDN4"/>
<evidence type="ECO:0008006" key="4">
    <source>
        <dbReference type="Google" id="ProtNLM"/>
    </source>
</evidence>
<dbReference type="InterPro" id="IPR057369">
    <property type="entry name" value="VG15"/>
</dbReference>
<proteinExistence type="predicted"/>
<comment type="caution">
    <text evidence="2">The sequence shown here is derived from an EMBL/GenBank/DDBJ whole genome shotgun (WGS) entry which is preliminary data.</text>
</comment>
<evidence type="ECO:0000313" key="3">
    <source>
        <dbReference type="Proteomes" id="UP000294513"/>
    </source>
</evidence>
<accession>A0A4R5CDN4</accession>
<dbReference type="OrthoDB" id="3194844at2"/>
<evidence type="ECO:0000256" key="1">
    <source>
        <dbReference type="SAM" id="MobiDB-lite"/>
    </source>
</evidence>
<protein>
    <recommendedName>
        <fullName evidence="4">Capsid maturation protease</fullName>
    </recommendedName>
</protein>
<sequence length="349" mass="38372">MPSQAEQAALTAAYVAEQRLLAASLSRDLVLLVRQIFSVADPGQSWPTTKLALDTLIRERRRQSANLAARYYVDLRQLAVPQSPLRREAAIYEARRRQFRPEVRVDPGTGLVHTRLASAAEVSEATRTIEAPLPEQPRPEGAPAELDGFADISEEDAWAELEKIAPITLEDIEELDEDRVDANLNATGVASYKKAIRAGQPPERARDTMAVNLAGSAATLALEGGRETIRSAVLGDDEAIGWARVTDADPCAFCAMLASRGAVYRSRQTAGGAKNKQFEGEGMFKFHNHDGCSAVPVFDADDPVLEEAERLYDKWLEVTRAAPGEKMIDAWTKYWDNREDKPRPETATG</sequence>
<dbReference type="EMBL" id="SMKU01000002">
    <property type="protein sequence ID" value="TDD97635.1"/>
    <property type="molecule type" value="Genomic_DNA"/>
</dbReference>
<gene>
    <name evidence="2" type="ORF">E1298_00970</name>
</gene>
<evidence type="ECO:0000313" key="2">
    <source>
        <dbReference type="EMBL" id="TDD97635.1"/>
    </source>
</evidence>
<name>A0A4R5CDN4_9ACTN</name>
<reference evidence="2 3" key="1">
    <citation type="submission" date="2019-03" db="EMBL/GenBank/DDBJ databases">
        <title>Draft genome sequences of novel Actinobacteria.</title>
        <authorList>
            <person name="Sahin N."/>
            <person name="Ay H."/>
            <person name="Saygin H."/>
        </authorList>
    </citation>
    <scope>NUCLEOTIDE SEQUENCE [LARGE SCALE GENOMIC DNA]</scope>
    <source>
        <strain evidence="2 3">H3C3</strain>
    </source>
</reference>
<organism evidence="2 3">
    <name type="scientific">Actinomadura rubrisoli</name>
    <dbReference type="NCBI Taxonomy" id="2530368"/>
    <lineage>
        <taxon>Bacteria</taxon>
        <taxon>Bacillati</taxon>
        <taxon>Actinomycetota</taxon>
        <taxon>Actinomycetes</taxon>
        <taxon>Streptosporangiales</taxon>
        <taxon>Thermomonosporaceae</taxon>
        <taxon>Actinomadura</taxon>
    </lineage>
</organism>
<keyword evidence="3" id="KW-1185">Reference proteome</keyword>
<dbReference type="RefSeq" id="WP_131888797.1">
    <property type="nucleotide sequence ID" value="NZ_SMKU01000002.1"/>
</dbReference>
<dbReference type="Proteomes" id="UP000294513">
    <property type="component" value="Unassembled WGS sequence"/>
</dbReference>
<feature type="region of interest" description="Disordered" evidence="1">
    <location>
        <begin position="123"/>
        <end position="142"/>
    </location>
</feature>
<dbReference type="Pfam" id="PF25310">
    <property type="entry name" value="VG15"/>
    <property type="match status" value="1"/>
</dbReference>